<protein>
    <submittedName>
        <fullName evidence="1">Uncharacterized protein</fullName>
    </submittedName>
</protein>
<proteinExistence type="predicted"/>
<name>A0A1M7NPN8_9BURK</name>
<accession>A0A1M7NPN8</accession>
<gene>
    <name evidence="1" type="ORF">SAMN05192549_10499</name>
</gene>
<sequence>MCTLIVPMLLSACSAVRHGMPMPPEVSAKGLVLKRALPEQMPEQSAPVPGSQLVLVPSENAAGMLVPIPFVSELAIGAYNQSQASGLGKHYAALDVFGIVQGTMADSPLLRNGGSKISLYPIVYLAECSDGQYRLSLAGRIESGGWVGRYVAHLPTTYGDTELAAAAPSTITTMQRELQAAALTLRQLIESDARGDFGKAQYRADLGSLHLACARVGGLVSADLMLARDAEVVEEDAGHVVVRIAGDLSQAGPSGGLMYGLHYLRKQQLHTFKKKPG</sequence>
<dbReference type="EMBL" id="FRCX01000004">
    <property type="protein sequence ID" value="SHN05910.1"/>
    <property type="molecule type" value="Genomic_DNA"/>
</dbReference>
<dbReference type="STRING" id="551987.SAMN05192549_10499"/>
<organism evidence="1 2">
    <name type="scientific">Duganella sacchari</name>
    <dbReference type="NCBI Taxonomy" id="551987"/>
    <lineage>
        <taxon>Bacteria</taxon>
        <taxon>Pseudomonadati</taxon>
        <taxon>Pseudomonadota</taxon>
        <taxon>Betaproteobacteria</taxon>
        <taxon>Burkholderiales</taxon>
        <taxon>Oxalobacteraceae</taxon>
        <taxon>Telluria group</taxon>
        <taxon>Duganella</taxon>
    </lineage>
</organism>
<dbReference type="AlphaFoldDB" id="A0A1M7NPN8"/>
<evidence type="ECO:0000313" key="1">
    <source>
        <dbReference type="EMBL" id="SHN05910.1"/>
    </source>
</evidence>
<reference evidence="2" key="1">
    <citation type="submission" date="2016-11" db="EMBL/GenBank/DDBJ databases">
        <authorList>
            <person name="Varghese N."/>
            <person name="Submissions S."/>
        </authorList>
    </citation>
    <scope>NUCLEOTIDE SEQUENCE [LARGE SCALE GENOMIC DNA]</scope>
    <source>
        <strain evidence="2">Sac-22</strain>
    </source>
</reference>
<dbReference type="Proteomes" id="UP000184339">
    <property type="component" value="Unassembled WGS sequence"/>
</dbReference>
<keyword evidence="2" id="KW-1185">Reference proteome</keyword>
<evidence type="ECO:0000313" key="2">
    <source>
        <dbReference type="Proteomes" id="UP000184339"/>
    </source>
</evidence>